<reference evidence="2" key="1">
    <citation type="submission" date="2013-08" db="EMBL/GenBank/DDBJ databases">
        <authorList>
            <person name="Mendez C."/>
            <person name="Richter M."/>
            <person name="Ferrer M."/>
            <person name="Sanchez J."/>
        </authorList>
    </citation>
    <scope>NUCLEOTIDE SEQUENCE</scope>
</reference>
<name>T1CCX2_9ZZZZ</name>
<accession>T1CCX2</accession>
<evidence type="ECO:0000313" key="2">
    <source>
        <dbReference type="EMBL" id="EQD63674.1"/>
    </source>
</evidence>
<dbReference type="Pfam" id="PF13173">
    <property type="entry name" value="AAA_14"/>
    <property type="match status" value="1"/>
</dbReference>
<feature type="non-terminal residue" evidence="2">
    <location>
        <position position="1"/>
    </location>
</feature>
<dbReference type="PANTHER" id="PTHR43566:SF2">
    <property type="entry name" value="DUF4143 DOMAIN-CONTAINING PROTEIN"/>
    <property type="match status" value="1"/>
</dbReference>
<protein>
    <submittedName>
        <fullName evidence="2">AAA family ATPase</fullName>
    </submittedName>
</protein>
<dbReference type="InterPro" id="IPR041682">
    <property type="entry name" value="AAA_14"/>
</dbReference>
<evidence type="ECO:0000259" key="1">
    <source>
        <dbReference type="Pfam" id="PF13173"/>
    </source>
</evidence>
<dbReference type="AlphaFoldDB" id="T1CCX2"/>
<proteinExistence type="predicted"/>
<reference evidence="2" key="2">
    <citation type="journal article" date="2014" name="ISME J.">
        <title>Microbial stratification in low pH oxic and suboxic macroscopic growths along an acid mine drainage.</title>
        <authorList>
            <person name="Mendez-Garcia C."/>
            <person name="Mesa V."/>
            <person name="Sprenger R.R."/>
            <person name="Richter M."/>
            <person name="Diez M.S."/>
            <person name="Solano J."/>
            <person name="Bargiela R."/>
            <person name="Golyshina O.V."/>
            <person name="Manteca A."/>
            <person name="Ramos J.L."/>
            <person name="Gallego J.R."/>
            <person name="Llorente I."/>
            <person name="Martins Dos Santos V.A."/>
            <person name="Jensen O.N."/>
            <person name="Pelaez A.I."/>
            <person name="Sanchez J."/>
            <person name="Ferrer M."/>
        </authorList>
    </citation>
    <scope>NUCLEOTIDE SEQUENCE</scope>
</reference>
<sequence>TRSARTVVRLDRPAEASVVRADPDAALSSLIEPILIDEWQEVPEVLGAIKRAVDSDSHPGRFLVTGSIRARFQRATWAGTGRLIQVTLQGMSIREQLGKVGAASFFDRLVDSEADPVPNLVSTQLLDVLSPLDIRDYLDMALRGGFPEAVHLATERLRRLWLE</sequence>
<gene>
    <name evidence="2" type="ORF">B1B_06922</name>
</gene>
<feature type="non-terminal residue" evidence="2">
    <location>
        <position position="163"/>
    </location>
</feature>
<organism evidence="2">
    <name type="scientific">mine drainage metagenome</name>
    <dbReference type="NCBI Taxonomy" id="410659"/>
    <lineage>
        <taxon>unclassified sequences</taxon>
        <taxon>metagenomes</taxon>
        <taxon>ecological metagenomes</taxon>
    </lineage>
</organism>
<comment type="caution">
    <text evidence="2">The sequence shown here is derived from an EMBL/GenBank/DDBJ whole genome shotgun (WGS) entry which is preliminary data.</text>
</comment>
<feature type="domain" description="AAA" evidence="1">
    <location>
        <begin position="9"/>
        <end position="96"/>
    </location>
</feature>
<dbReference type="PANTHER" id="PTHR43566">
    <property type="entry name" value="CONSERVED PROTEIN"/>
    <property type="match status" value="1"/>
</dbReference>
<dbReference type="EMBL" id="AUZY01004388">
    <property type="protein sequence ID" value="EQD63674.1"/>
    <property type="molecule type" value="Genomic_DNA"/>
</dbReference>